<dbReference type="Gene3D" id="3.40.50.300">
    <property type="entry name" value="P-loop containing nucleotide triphosphate hydrolases"/>
    <property type="match status" value="1"/>
</dbReference>
<feature type="domain" description="AAA+ ATPase" evidence="7">
    <location>
        <begin position="171"/>
        <end position="323"/>
    </location>
</feature>
<dbReference type="Proteomes" id="UP000660729">
    <property type="component" value="Unassembled WGS sequence"/>
</dbReference>
<keyword evidence="6" id="KW-0732">Signal</keyword>
<evidence type="ECO:0000256" key="2">
    <source>
        <dbReference type="ARBA" id="ARBA00022741"/>
    </source>
</evidence>
<evidence type="ECO:0000256" key="5">
    <source>
        <dbReference type="RuleBase" id="RU003651"/>
    </source>
</evidence>
<keyword evidence="9" id="KW-1185">Reference proteome</keyword>
<evidence type="ECO:0000256" key="1">
    <source>
        <dbReference type="ARBA" id="ARBA00007271"/>
    </source>
</evidence>
<dbReference type="InterPro" id="IPR058249">
    <property type="entry name" value="Pch2_C"/>
</dbReference>
<dbReference type="SMART" id="SM00382">
    <property type="entry name" value="AAA"/>
    <property type="match status" value="1"/>
</dbReference>
<keyword evidence="4" id="KW-0469">Meiosis</keyword>
<dbReference type="Pfam" id="PF23242">
    <property type="entry name" value="AAA_lid_TRIP13_C"/>
    <property type="match status" value="1"/>
</dbReference>
<dbReference type="GO" id="GO:0005524">
    <property type="term" value="F:ATP binding"/>
    <property type="evidence" value="ECO:0007669"/>
    <property type="project" value="UniProtKB-KW"/>
</dbReference>
<evidence type="ECO:0000313" key="9">
    <source>
        <dbReference type="Proteomes" id="UP000660729"/>
    </source>
</evidence>
<dbReference type="GO" id="GO:0016887">
    <property type="term" value="F:ATP hydrolysis activity"/>
    <property type="evidence" value="ECO:0007669"/>
    <property type="project" value="InterPro"/>
</dbReference>
<dbReference type="Pfam" id="PF00004">
    <property type="entry name" value="AAA"/>
    <property type="match status" value="1"/>
</dbReference>
<feature type="chain" id="PRO_5034083748" evidence="6">
    <location>
        <begin position="24"/>
        <end position="463"/>
    </location>
</feature>
<feature type="signal peptide" evidence="6">
    <location>
        <begin position="1"/>
        <end position="23"/>
    </location>
</feature>
<dbReference type="OrthoDB" id="5925at2759"/>
<gene>
    <name evidence="8" type="ORF">HII31_10318</name>
</gene>
<dbReference type="PANTHER" id="PTHR45991:SF1">
    <property type="entry name" value="PACHYTENE CHECKPOINT PROTEIN 2 HOMOLOG"/>
    <property type="match status" value="1"/>
</dbReference>
<name>A0A8H6RC63_9PEZI</name>
<dbReference type="EMBL" id="JABCIY010000211">
    <property type="protein sequence ID" value="KAF7188254.1"/>
    <property type="molecule type" value="Genomic_DNA"/>
</dbReference>
<dbReference type="GO" id="GO:0005694">
    <property type="term" value="C:chromosome"/>
    <property type="evidence" value="ECO:0007669"/>
    <property type="project" value="TreeGrafter"/>
</dbReference>
<evidence type="ECO:0000256" key="6">
    <source>
        <dbReference type="SAM" id="SignalP"/>
    </source>
</evidence>
<dbReference type="GO" id="GO:0051598">
    <property type="term" value="P:meiotic recombination checkpoint signaling"/>
    <property type="evidence" value="ECO:0007669"/>
    <property type="project" value="TreeGrafter"/>
</dbReference>
<proteinExistence type="inferred from homology"/>
<protein>
    <submittedName>
        <fullName evidence="8">Pachytene checkpoint protein 2-like</fullName>
    </submittedName>
</protein>
<dbReference type="InterPro" id="IPR044539">
    <property type="entry name" value="Pch2-like"/>
</dbReference>
<keyword evidence="3 5" id="KW-0067">ATP-binding</keyword>
<dbReference type="InterPro" id="IPR003593">
    <property type="entry name" value="AAA+_ATPase"/>
</dbReference>
<accession>A0A8H6RC63</accession>
<dbReference type="InterPro" id="IPR003959">
    <property type="entry name" value="ATPase_AAA_core"/>
</dbReference>
<organism evidence="8 9">
    <name type="scientific">Pseudocercospora fuligena</name>
    <dbReference type="NCBI Taxonomy" id="685502"/>
    <lineage>
        <taxon>Eukaryota</taxon>
        <taxon>Fungi</taxon>
        <taxon>Dikarya</taxon>
        <taxon>Ascomycota</taxon>
        <taxon>Pezizomycotina</taxon>
        <taxon>Dothideomycetes</taxon>
        <taxon>Dothideomycetidae</taxon>
        <taxon>Mycosphaerellales</taxon>
        <taxon>Mycosphaerellaceae</taxon>
        <taxon>Pseudocercospora</taxon>
    </lineage>
</organism>
<evidence type="ECO:0000313" key="8">
    <source>
        <dbReference type="EMBL" id="KAF7188254.1"/>
    </source>
</evidence>
<dbReference type="InterPro" id="IPR003960">
    <property type="entry name" value="ATPase_AAA_CS"/>
</dbReference>
<dbReference type="PANTHER" id="PTHR45991">
    <property type="entry name" value="PACHYTENE CHECKPOINT PROTEIN 2"/>
    <property type="match status" value="1"/>
</dbReference>
<dbReference type="Pfam" id="PF23563">
    <property type="entry name" value="TRIP13_N"/>
    <property type="match status" value="1"/>
</dbReference>
<dbReference type="GO" id="GO:0005634">
    <property type="term" value="C:nucleus"/>
    <property type="evidence" value="ECO:0007669"/>
    <property type="project" value="TreeGrafter"/>
</dbReference>
<dbReference type="PROSITE" id="PS00674">
    <property type="entry name" value="AAA"/>
    <property type="match status" value="1"/>
</dbReference>
<reference evidence="8" key="1">
    <citation type="submission" date="2020-04" db="EMBL/GenBank/DDBJ databases">
        <title>Draft genome resource of the tomato pathogen Pseudocercospora fuligena.</title>
        <authorList>
            <person name="Zaccaron A."/>
        </authorList>
    </citation>
    <scope>NUCLEOTIDE SEQUENCE</scope>
    <source>
        <strain evidence="8">PF001</strain>
    </source>
</reference>
<evidence type="ECO:0000256" key="4">
    <source>
        <dbReference type="ARBA" id="ARBA00023254"/>
    </source>
</evidence>
<evidence type="ECO:0000256" key="3">
    <source>
        <dbReference type="ARBA" id="ARBA00022840"/>
    </source>
</evidence>
<sequence>MARPMMLTPTLHVEVLLICKVSANVYLLQKQICDEVAESFRGNYVSVQVATRVKHYDYIKTAKYIEAVDVVDYTGPKVEVGFYKLEDVELDVVAYALKSDEEARPRRRISQNGDADDVPQARVLPLPNVALKDDWDSLIYDDALPSQLLRYLTRMLGVMKQPGLNLSTFNWNRLCLLHGPPGSGKSTLCRALAQKLSIRLSQSFPQAVLVEVNTNAMLSKYFGESGKLIGSMFEKIHSMAQSPTTLVCVVMDEVETIASSREKASLAGECGDGVRATNQLLTALDRLRALPNIIVLCTSNLLGAIDPAFLDRVDIKQLIPSPSPAAIYNIFRSCLNELIRASLVDAAAAEVSNQSHAAHSRAEDAEDGSDAEESDALATFTFVVPPELPTLAAMHIYHYTDTTSPARRVWDLAQKCEGLSGRTLRRLPILGLAMYTWGGNCSIDEAVSALEAAVEQELLVKEK</sequence>
<evidence type="ECO:0000259" key="7">
    <source>
        <dbReference type="SMART" id="SM00382"/>
    </source>
</evidence>
<comment type="caution">
    <text evidence="8">The sequence shown here is derived from an EMBL/GenBank/DDBJ whole genome shotgun (WGS) entry which is preliminary data.</text>
</comment>
<dbReference type="GO" id="GO:0007131">
    <property type="term" value="P:reciprocal meiotic recombination"/>
    <property type="evidence" value="ECO:0007669"/>
    <property type="project" value="TreeGrafter"/>
</dbReference>
<comment type="similarity">
    <text evidence="1">Belongs to the AAA ATPase family. PCH2 subfamily.</text>
</comment>
<dbReference type="SUPFAM" id="SSF52540">
    <property type="entry name" value="P-loop containing nucleoside triphosphate hydrolases"/>
    <property type="match status" value="1"/>
</dbReference>
<dbReference type="AlphaFoldDB" id="A0A8H6RC63"/>
<keyword evidence="2 5" id="KW-0547">Nucleotide-binding</keyword>
<dbReference type="InterPro" id="IPR027417">
    <property type="entry name" value="P-loop_NTPase"/>
</dbReference>